<evidence type="ECO:0000313" key="3">
    <source>
        <dbReference type="Proteomes" id="UP001597295"/>
    </source>
</evidence>
<keyword evidence="3" id="KW-1185">Reference proteome</keyword>
<protein>
    <submittedName>
        <fullName evidence="2">CHAD domain-containing protein</fullName>
    </submittedName>
</protein>
<dbReference type="EMBL" id="JBHUIP010000009">
    <property type="protein sequence ID" value="MFD2263066.1"/>
    <property type="molecule type" value="Genomic_DNA"/>
</dbReference>
<evidence type="ECO:0000313" key="2">
    <source>
        <dbReference type="EMBL" id="MFD2263066.1"/>
    </source>
</evidence>
<dbReference type="Pfam" id="PF05235">
    <property type="entry name" value="CHAD"/>
    <property type="match status" value="1"/>
</dbReference>
<dbReference type="RefSeq" id="WP_379876038.1">
    <property type="nucleotide sequence ID" value="NZ_JBHUIP010000009.1"/>
</dbReference>
<dbReference type="Proteomes" id="UP001597295">
    <property type="component" value="Unassembled WGS sequence"/>
</dbReference>
<dbReference type="InterPro" id="IPR007899">
    <property type="entry name" value="CHAD_dom"/>
</dbReference>
<comment type="caution">
    <text evidence="2">The sequence shown here is derived from an EMBL/GenBank/DDBJ whole genome shotgun (WGS) entry which is preliminary data.</text>
</comment>
<organism evidence="2 3">
    <name type="scientific">Lacibacterium aquatile</name>
    <dbReference type="NCBI Taxonomy" id="1168082"/>
    <lineage>
        <taxon>Bacteria</taxon>
        <taxon>Pseudomonadati</taxon>
        <taxon>Pseudomonadota</taxon>
        <taxon>Alphaproteobacteria</taxon>
        <taxon>Rhodospirillales</taxon>
        <taxon>Rhodospirillaceae</taxon>
    </lineage>
</organism>
<accession>A0ABW5DRG6</accession>
<dbReference type="PROSITE" id="PS51708">
    <property type="entry name" value="CHAD"/>
    <property type="match status" value="1"/>
</dbReference>
<gene>
    <name evidence="2" type="ORF">ACFSM5_09230</name>
</gene>
<dbReference type="PANTHER" id="PTHR39339">
    <property type="entry name" value="SLR1444 PROTEIN"/>
    <property type="match status" value="1"/>
</dbReference>
<dbReference type="InterPro" id="IPR038186">
    <property type="entry name" value="CHAD_dom_sf"/>
</dbReference>
<dbReference type="SMART" id="SM00880">
    <property type="entry name" value="CHAD"/>
    <property type="match status" value="1"/>
</dbReference>
<dbReference type="Gene3D" id="1.40.20.10">
    <property type="entry name" value="CHAD domain"/>
    <property type="match status" value="1"/>
</dbReference>
<name>A0ABW5DRG6_9PROT</name>
<proteinExistence type="predicted"/>
<reference evidence="3" key="1">
    <citation type="journal article" date="2019" name="Int. J. Syst. Evol. Microbiol.">
        <title>The Global Catalogue of Microorganisms (GCM) 10K type strain sequencing project: providing services to taxonomists for standard genome sequencing and annotation.</title>
        <authorList>
            <consortium name="The Broad Institute Genomics Platform"/>
            <consortium name="The Broad Institute Genome Sequencing Center for Infectious Disease"/>
            <person name="Wu L."/>
            <person name="Ma J."/>
        </authorList>
    </citation>
    <scope>NUCLEOTIDE SEQUENCE [LARGE SCALE GENOMIC DNA]</scope>
    <source>
        <strain evidence="3">CGMCC 1.19062</strain>
    </source>
</reference>
<evidence type="ECO:0000259" key="1">
    <source>
        <dbReference type="PROSITE" id="PS51708"/>
    </source>
</evidence>
<sequence length="427" mass="47240">MAIAFDLDPAAAARVRRQLGLGSERLTKLFVLDTPGLEHRAAPLLSAEDPGQGLLTAVIAITLSQSERPDGVRLERSSLIAGGQTAERLTLFVPRSQAIPMRSNLADAEPVPVLAIDDVAVGYRLLAKESWHPRKAMPLEVSPDLPLNRFVACLLRNVREHLVAQLLPLVREGRIEAIHQARVSLRRLRAGLALIGRLVDAGQSDAVREKARLLAGIMGRTRDWDVFLTETLPDAQGAIPGESGWPYLKDYGTLQRRAEWTLLARTVGGPMMLELVLALDGWADHLDRGLPDTRRIGEVLPQLIDKRWRRVKARGRKFDELPVVERHNLRIEIKKLRYLVDFSKSILSKSSVEDWRPVLSDLQDGLGRLNDGATARMLLQGALQGLNHDGAYGAGLLVGWLEARAMGLQPPLGAHWQRLKSLKSPAR</sequence>
<dbReference type="PANTHER" id="PTHR39339:SF1">
    <property type="entry name" value="CHAD DOMAIN-CONTAINING PROTEIN"/>
    <property type="match status" value="1"/>
</dbReference>
<feature type="domain" description="CHAD" evidence="1">
    <location>
        <begin position="144"/>
        <end position="424"/>
    </location>
</feature>